<organism evidence="1 2">
    <name type="scientific">Yersinia intermedia</name>
    <dbReference type="NCBI Taxonomy" id="631"/>
    <lineage>
        <taxon>Bacteria</taxon>
        <taxon>Pseudomonadati</taxon>
        <taxon>Pseudomonadota</taxon>
        <taxon>Gammaproteobacteria</taxon>
        <taxon>Enterobacterales</taxon>
        <taxon>Yersiniaceae</taxon>
        <taxon>Yersinia</taxon>
    </lineage>
</organism>
<gene>
    <name evidence="1" type="ORF">ERS008476_01841</name>
</gene>
<name>A0A0H5LUN3_YERIN</name>
<dbReference type="EMBL" id="CWJI01000003">
    <property type="protein sequence ID" value="CRY54873.1"/>
    <property type="molecule type" value="Genomic_DNA"/>
</dbReference>
<reference evidence="2" key="1">
    <citation type="submission" date="2015-03" db="EMBL/GenBank/DDBJ databases">
        <authorList>
            <consortium name="Pathogen Informatics"/>
        </authorList>
    </citation>
    <scope>NUCLEOTIDE SEQUENCE [LARGE SCALE GENOMIC DNA]</scope>
    <source>
        <strain evidence="2">R148</strain>
    </source>
</reference>
<evidence type="ECO:0000313" key="2">
    <source>
        <dbReference type="Proteomes" id="UP000043316"/>
    </source>
</evidence>
<accession>A0A0H5LUN3</accession>
<proteinExistence type="predicted"/>
<dbReference type="Proteomes" id="UP000043316">
    <property type="component" value="Unassembled WGS sequence"/>
</dbReference>
<evidence type="ECO:0000313" key="1">
    <source>
        <dbReference type="EMBL" id="CRY54873.1"/>
    </source>
</evidence>
<protein>
    <submittedName>
        <fullName evidence="1">Uncharacterized protein</fullName>
    </submittedName>
</protein>
<dbReference type="AlphaFoldDB" id="A0A0H5LUN3"/>
<sequence length="151" mass="17055">MLLMILLSVDSWHFIYIVIFALNILEISLAKEELALYFTFLKQGINMKLFLSILLISSPAFSVSSSTNENIPVPAIALVSEAACIRSYSVKEHTACIKLVESSIVKAYWAGKMRQFCRSPFNKSAGKDRQCREVKMLSCALDEMSSRYLEE</sequence>